<comment type="caution">
    <text evidence="2">The sequence shown here is derived from an EMBL/GenBank/DDBJ whole genome shotgun (WGS) entry which is preliminary data.</text>
</comment>
<proteinExistence type="predicted"/>
<evidence type="ECO:0000313" key="2">
    <source>
        <dbReference type="EMBL" id="MCW3487148.1"/>
    </source>
</evidence>
<dbReference type="InterPro" id="IPR036291">
    <property type="entry name" value="NAD(P)-bd_dom_sf"/>
</dbReference>
<sequence length="331" mass="37095">MAANILITGVNGHLGNNLLRNLLQKGEQVRGTVRNLHHTAPFEGLDFTPVYADLHDKASLLKALQGIDTLYQVAAVYELWTKNPKKDVYQANMTATRNIMEAAAIMGVKKVIYVSSVAAMGRQTFPISPETYNTETRSVYYRSKIDSEKLAWKIAKAHQIHMVSVCPSAMIGEVATRLTPSQNTLQMVLNKAIKIDARFYINWVDVKDVSEGCYLAAQKGRNGERYGLGTATAVGITEIATIAQNLFPERGIKTPATAPKWGLYLYAWLQATTAKITRKRPKLLIHQISMYYNVHQDMDISKSVRELGYHPTPPKTAIEQALRYLYHQTIQ</sequence>
<dbReference type="Gene3D" id="3.40.50.720">
    <property type="entry name" value="NAD(P)-binding Rossmann-like Domain"/>
    <property type="match status" value="1"/>
</dbReference>
<dbReference type="PANTHER" id="PTHR48079">
    <property type="entry name" value="PROTEIN YEEZ"/>
    <property type="match status" value="1"/>
</dbReference>
<organism evidence="2 3">
    <name type="scientific">Chitinophaga nivalis</name>
    <dbReference type="NCBI Taxonomy" id="2991709"/>
    <lineage>
        <taxon>Bacteria</taxon>
        <taxon>Pseudomonadati</taxon>
        <taxon>Bacteroidota</taxon>
        <taxon>Chitinophagia</taxon>
        <taxon>Chitinophagales</taxon>
        <taxon>Chitinophagaceae</taxon>
        <taxon>Chitinophaga</taxon>
    </lineage>
</organism>
<dbReference type="InterPro" id="IPR001509">
    <property type="entry name" value="Epimerase_deHydtase"/>
</dbReference>
<dbReference type="EMBL" id="JAPDNS010000002">
    <property type="protein sequence ID" value="MCW3487148.1"/>
    <property type="molecule type" value="Genomic_DNA"/>
</dbReference>
<dbReference type="PANTHER" id="PTHR48079:SF6">
    <property type="entry name" value="NAD(P)-BINDING DOMAIN-CONTAINING PROTEIN-RELATED"/>
    <property type="match status" value="1"/>
</dbReference>
<dbReference type="Pfam" id="PF01370">
    <property type="entry name" value="Epimerase"/>
    <property type="match status" value="1"/>
</dbReference>
<feature type="domain" description="NAD-dependent epimerase/dehydratase" evidence="1">
    <location>
        <begin position="5"/>
        <end position="229"/>
    </location>
</feature>
<dbReference type="InterPro" id="IPR051783">
    <property type="entry name" value="NAD(P)-dependent_oxidoreduct"/>
</dbReference>
<name>A0ABT3IT43_9BACT</name>
<keyword evidence="3" id="KW-1185">Reference proteome</keyword>
<dbReference type="RefSeq" id="WP_264733958.1">
    <property type="nucleotide sequence ID" value="NZ_JAPDNR010000001.1"/>
</dbReference>
<protein>
    <submittedName>
        <fullName evidence="2">NAD-dependent epimerase/dehydratase family protein</fullName>
    </submittedName>
</protein>
<accession>A0ABT3IT43</accession>
<dbReference type="SUPFAM" id="SSF51735">
    <property type="entry name" value="NAD(P)-binding Rossmann-fold domains"/>
    <property type="match status" value="1"/>
</dbReference>
<evidence type="ECO:0000313" key="3">
    <source>
        <dbReference type="Proteomes" id="UP001207742"/>
    </source>
</evidence>
<reference evidence="2 3" key="1">
    <citation type="submission" date="2022-10" db="EMBL/GenBank/DDBJ databases">
        <title>Chitinophaga nivalis PC15 sp. nov., isolated from Pyeongchang county, South Korea.</title>
        <authorList>
            <person name="Trinh H.N."/>
        </authorList>
    </citation>
    <scope>NUCLEOTIDE SEQUENCE [LARGE SCALE GENOMIC DNA]</scope>
    <source>
        <strain evidence="2 3">PC14</strain>
    </source>
</reference>
<gene>
    <name evidence="2" type="ORF">OL497_24830</name>
</gene>
<evidence type="ECO:0000259" key="1">
    <source>
        <dbReference type="Pfam" id="PF01370"/>
    </source>
</evidence>
<dbReference type="Proteomes" id="UP001207742">
    <property type="component" value="Unassembled WGS sequence"/>
</dbReference>